<comment type="pathway">
    <text evidence="2">Amino-acid biosynthesis; L-tryptophan biosynthesis; L-tryptophan from chorismate: step 4/5.</text>
</comment>
<comment type="catalytic activity">
    <reaction evidence="1">
        <text>1-(2-carboxyphenylamino)-1-deoxy-D-ribulose 5-phosphate + H(+) = (1S,2R)-1-C-(indol-3-yl)glycerol 3-phosphate + CO2 + H2O</text>
        <dbReference type="Rhea" id="RHEA:23476"/>
        <dbReference type="ChEBI" id="CHEBI:15377"/>
        <dbReference type="ChEBI" id="CHEBI:15378"/>
        <dbReference type="ChEBI" id="CHEBI:16526"/>
        <dbReference type="ChEBI" id="CHEBI:58613"/>
        <dbReference type="ChEBI" id="CHEBI:58866"/>
        <dbReference type="EC" id="4.1.1.48"/>
    </reaction>
</comment>
<dbReference type="Gene3D" id="3.20.20.70">
    <property type="entry name" value="Aldolase class I"/>
    <property type="match status" value="1"/>
</dbReference>
<keyword evidence="7" id="KW-0057">Aromatic amino acid biosynthesis</keyword>
<evidence type="ECO:0000256" key="6">
    <source>
        <dbReference type="ARBA" id="ARBA00022822"/>
    </source>
</evidence>
<evidence type="ECO:0000256" key="5">
    <source>
        <dbReference type="ARBA" id="ARBA00022793"/>
    </source>
</evidence>
<dbReference type="GO" id="GO:0000162">
    <property type="term" value="P:L-tryptophan biosynthetic process"/>
    <property type="evidence" value="ECO:0007669"/>
    <property type="project" value="UniProtKB-UniPathway"/>
</dbReference>
<dbReference type="EMBL" id="UINC01052618">
    <property type="protein sequence ID" value="SVB68146.1"/>
    <property type="molecule type" value="Genomic_DNA"/>
</dbReference>
<evidence type="ECO:0000256" key="3">
    <source>
        <dbReference type="ARBA" id="ARBA00012362"/>
    </source>
</evidence>
<dbReference type="InterPro" id="IPR013798">
    <property type="entry name" value="Indole-3-glycerol_P_synth_dom"/>
</dbReference>
<keyword evidence="4" id="KW-0028">Amino-acid biosynthesis</keyword>
<dbReference type="InterPro" id="IPR011060">
    <property type="entry name" value="RibuloseP-bd_barrel"/>
</dbReference>
<evidence type="ECO:0000259" key="9">
    <source>
        <dbReference type="Pfam" id="PF00218"/>
    </source>
</evidence>
<sequence>MRTFLDRMRDLKKEEILKRSAEDSLEELREQALNLDRPLNFREAVRRKEEGYPEIIAEVKARAPGRVNTQTLDPVQIVSDYASGGAAAVSVLTDQNWFGGSMETLSEVQKNLDLPLLHKEFIVSEYQLLEGRIRGASASLLLAYYFDQQELTMMMEHCRKWSLEPVVECSLEEELPRTLEANPKILMINNRPIAAIPEEPSKTYQQGSVNVTLDWWKRHRKLRDWKEQPERVLISASCVDKPEDLQRLMEIPCDACLVGNSAMTAKDRITYLKSLRGGSPT</sequence>
<dbReference type="PANTHER" id="PTHR22854">
    <property type="entry name" value="TRYPTOPHAN BIOSYNTHESIS PROTEIN"/>
    <property type="match status" value="1"/>
</dbReference>
<name>A0A382FYI4_9ZZZZ</name>
<accession>A0A382FYI4</accession>
<protein>
    <recommendedName>
        <fullName evidence="3">indole-3-glycerol-phosphate synthase</fullName>
        <ecNumber evidence="3">4.1.1.48</ecNumber>
    </recommendedName>
</protein>
<dbReference type="CDD" id="cd00331">
    <property type="entry name" value="IGPS"/>
    <property type="match status" value="1"/>
</dbReference>
<gene>
    <name evidence="10" type="ORF">METZ01_LOCUS221000</name>
</gene>
<evidence type="ECO:0000256" key="7">
    <source>
        <dbReference type="ARBA" id="ARBA00023141"/>
    </source>
</evidence>
<dbReference type="UniPathway" id="UPA00035">
    <property type="reaction ID" value="UER00043"/>
</dbReference>
<dbReference type="InterPro" id="IPR045186">
    <property type="entry name" value="Indole-3-glycerol_P_synth"/>
</dbReference>
<dbReference type="Pfam" id="PF00218">
    <property type="entry name" value="IGPS"/>
    <property type="match status" value="1"/>
</dbReference>
<evidence type="ECO:0000256" key="1">
    <source>
        <dbReference type="ARBA" id="ARBA00001633"/>
    </source>
</evidence>
<evidence type="ECO:0000313" key="10">
    <source>
        <dbReference type="EMBL" id="SVB68146.1"/>
    </source>
</evidence>
<dbReference type="EC" id="4.1.1.48" evidence="3"/>
<dbReference type="AlphaFoldDB" id="A0A382FYI4"/>
<dbReference type="InterPro" id="IPR013785">
    <property type="entry name" value="Aldolase_TIM"/>
</dbReference>
<keyword evidence="5" id="KW-0210">Decarboxylase</keyword>
<organism evidence="10">
    <name type="scientific">marine metagenome</name>
    <dbReference type="NCBI Taxonomy" id="408172"/>
    <lineage>
        <taxon>unclassified sequences</taxon>
        <taxon>metagenomes</taxon>
        <taxon>ecological metagenomes</taxon>
    </lineage>
</organism>
<dbReference type="SUPFAM" id="SSF51366">
    <property type="entry name" value="Ribulose-phoshate binding barrel"/>
    <property type="match status" value="1"/>
</dbReference>
<evidence type="ECO:0000256" key="2">
    <source>
        <dbReference type="ARBA" id="ARBA00004696"/>
    </source>
</evidence>
<reference evidence="10" key="1">
    <citation type="submission" date="2018-05" db="EMBL/GenBank/DDBJ databases">
        <authorList>
            <person name="Lanie J.A."/>
            <person name="Ng W.-L."/>
            <person name="Kazmierczak K.M."/>
            <person name="Andrzejewski T.M."/>
            <person name="Davidsen T.M."/>
            <person name="Wayne K.J."/>
            <person name="Tettelin H."/>
            <person name="Glass J.I."/>
            <person name="Rusch D."/>
            <person name="Podicherti R."/>
            <person name="Tsui H.-C.T."/>
            <person name="Winkler M.E."/>
        </authorList>
    </citation>
    <scope>NUCLEOTIDE SEQUENCE</scope>
</reference>
<proteinExistence type="predicted"/>
<keyword evidence="8" id="KW-0456">Lyase</keyword>
<evidence type="ECO:0000256" key="8">
    <source>
        <dbReference type="ARBA" id="ARBA00023239"/>
    </source>
</evidence>
<dbReference type="GO" id="GO:0004425">
    <property type="term" value="F:indole-3-glycerol-phosphate synthase activity"/>
    <property type="evidence" value="ECO:0007669"/>
    <property type="project" value="UniProtKB-EC"/>
</dbReference>
<keyword evidence="6" id="KW-0822">Tryptophan biosynthesis</keyword>
<dbReference type="GO" id="GO:0004640">
    <property type="term" value="F:phosphoribosylanthranilate isomerase activity"/>
    <property type="evidence" value="ECO:0007669"/>
    <property type="project" value="TreeGrafter"/>
</dbReference>
<evidence type="ECO:0000256" key="4">
    <source>
        <dbReference type="ARBA" id="ARBA00022605"/>
    </source>
</evidence>
<feature type="domain" description="Indole-3-glycerol phosphate synthase" evidence="9">
    <location>
        <begin position="5"/>
        <end position="273"/>
    </location>
</feature>
<dbReference type="PANTHER" id="PTHR22854:SF2">
    <property type="entry name" value="INDOLE-3-GLYCEROL-PHOSPHATE SYNTHASE"/>
    <property type="match status" value="1"/>
</dbReference>